<dbReference type="InterPro" id="IPR011437">
    <property type="entry name" value="DUF1540"/>
</dbReference>
<dbReference type="EMBL" id="CEKZ01000003">
    <property type="protein sequence ID" value="CEQ03636.1"/>
    <property type="molecule type" value="Genomic_DNA"/>
</dbReference>
<feature type="domain" description="DUF1540" evidence="1">
    <location>
        <begin position="60"/>
        <end position="98"/>
    </location>
</feature>
<protein>
    <recommendedName>
        <fullName evidence="1">DUF1540 domain-containing protein</fullName>
    </recommendedName>
</protein>
<dbReference type="PATRIC" id="fig|1505.7.peg.1616"/>
<dbReference type="Pfam" id="PF07561">
    <property type="entry name" value="DUF1540"/>
    <property type="match status" value="2"/>
</dbReference>
<dbReference type="RefSeq" id="WP_021129739.1">
    <property type="nucleotide sequence ID" value="NZ_CDNF01000003.1"/>
</dbReference>
<proteinExistence type="predicted"/>
<accession>A0A0A8WDF0</accession>
<dbReference type="AlphaFoldDB" id="A0A0A8WDF0"/>
<feature type="domain" description="DUF1540" evidence="1">
    <location>
        <begin position="4"/>
        <end position="57"/>
    </location>
</feature>
<name>A0A0A8WDF0_PARSO</name>
<gene>
    <name evidence="2" type="ORF">R28058_13691</name>
</gene>
<evidence type="ECO:0000259" key="1">
    <source>
        <dbReference type="Pfam" id="PF07561"/>
    </source>
</evidence>
<dbReference type="OrthoDB" id="1754178at2"/>
<organism evidence="2 3">
    <name type="scientific">Paraclostridium sordellii</name>
    <name type="common">Clostridium sordellii</name>
    <dbReference type="NCBI Taxonomy" id="1505"/>
    <lineage>
        <taxon>Bacteria</taxon>
        <taxon>Bacillati</taxon>
        <taxon>Bacillota</taxon>
        <taxon>Clostridia</taxon>
        <taxon>Peptostreptococcales</taxon>
        <taxon>Peptostreptococcaceae</taxon>
        <taxon>Paraclostridium</taxon>
    </lineage>
</organism>
<dbReference type="Proteomes" id="UP000049127">
    <property type="component" value="Unassembled WGS sequence"/>
</dbReference>
<evidence type="ECO:0000313" key="3">
    <source>
        <dbReference type="Proteomes" id="UP000049127"/>
    </source>
</evidence>
<reference evidence="2 3" key="1">
    <citation type="submission" date="2015-01" db="EMBL/GenBank/DDBJ databases">
        <authorList>
            <person name="Aslett A.Martin."/>
            <person name="De Silva Nishadi"/>
        </authorList>
    </citation>
    <scope>NUCLEOTIDE SEQUENCE [LARGE SCALE GENOMIC DNA]</scope>
    <source>
        <strain evidence="2 3">R28058</strain>
    </source>
</reference>
<evidence type="ECO:0000313" key="2">
    <source>
        <dbReference type="EMBL" id="CEQ03636.1"/>
    </source>
</evidence>
<sequence>MSKINCSATTCCYNKNGNCHSGSIKVDSRKPVDLKTVHCTSFISVHKNLESSIESECEHVICNVSECIHNKNLECSCYNIFVSGSDAKNYKNTNCCSFVAK</sequence>